<dbReference type="InterPro" id="IPR036322">
    <property type="entry name" value="WD40_repeat_dom_sf"/>
</dbReference>
<evidence type="ECO:0000313" key="8">
    <source>
        <dbReference type="EMBL" id="GFH25004.1"/>
    </source>
</evidence>
<comment type="subcellular location">
    <subcellularLocation>
        <location evidence="1">Cytoplasm</location>
        <location evidence="1">P-body</location>
    </subcellularLocation>
</comment>
<keyword evidence="5" id="KW-0677">Repeat</keyword>
<evidence type="ECO:0000313" key="9">
    <source>
        <dbReference type="Proteomes" id="UP000485058"/>
    </source>
</evidence>
<dbReference type="GO" id="GO:0000932">
    <property type="term" value="C:P-body"/>
    <property type="evidence" value="ECO:0007669"/>
    <property type="project" value="UniProtKB-SubCell"/>
</dbReference>
<dbReference type="AlphaFoldDB" id="A0A6A0A0V3"/>
<feature type="signal peptide" evidence="6">
    <location>
        <begin position="1"/>
        <end position="22"/>
    </location>
</feature>
<dbReference type="GO" id="GO:0031087">
    <property type="term" value="P:deadenylation-independent decapping of nuclear-transcribed mRNA"/>
    <property type="evidence" value="ECO:0007669"/>
    <property type="project" value="InterPro"/>
</dbReference>
<dbReference type="Pfam" id="PF16529">
    <property type="entry name" value="Ge1_WD40"/>
    <property type="match status" value="1"/>
</dbReference>
<comment type="caution">
    <text evidence="8">The sequence shown here is derived from an EMBL/GenBank/DDBJ whole genome shotgun (WGS) entry which is preliminary data.</text>
</comment>
<feature type="domain" description="Enhancer of mRNA-decapping protein 4 WD40 repeat region" evidence="7">
    <location>
        <begin position="98"/>
        <end position="194"/>
    </location>
</feature>
<evidence type="ECO:0000259" key="7">
    <source>
        <dbReference type="Pfam" id="PF16529"/>
    </source>
</evidence>
<evidence type="ECO:0000256" key="4">
    <source>
        <dbReference type="ARBA" id="ARBA00022574"/>
    </source>
</evidence>
<dbReference type="InterPro" id="IPR045152">
    <property type="entry name" value="EDC4-like"/>
</dbReference>
<dbReference type="PANTHER" id="PTHR15598">
    <property type="entry name" value="ENHANCER OF MRNA-DECAPPING PROTEIN 4"/>
    <property type="match status" value="1"/>
</dbReference>
<evidence type="ECO:0000256" key="1">
    <source>
        <dbReference type="ARBA" id="ARBA00004201"/>
    </source>
</evidence>
<keyword evidence="3" id="KW-0963">Cytoplasm</keyword>
<dbReference type="Proteomes" id="UP000485058">
    <property type="component" value="Unassembled WGS sequence"/>
</dbReference>
<dbReference type="Gene3D" id="2.130.10.10">
    <property type="entry name" value="YVTN repeat-like/Quinoprotein amine dehydrogenase"/>
    <property type="match status" value="1"/>
</dbReference>
<evidence type="ECO:0000256" key="2">
    <source>
        <dbReference type="ARBA" id="ARBA00009639"/>
    </source>
</evidence>
<evidence type="ECO:0000256" key="3">
    <source>
        <dbReference type="ARBA" id="ARBA00022490"/>
    </source>
</evidence>
<keyword evidence="6" id="KW-0732">Signal</keyword>
<name>A0A6A0A0V3_HAELA</name>
<dbReference type="SUPFAM" id="SSF50978">
    <property type="entry name" value="WD40 repeat-like"/>
    <property type="match status" value="1"/>
</dbReference>
<keyword evidence="4" id="KW-0853">WD repeat</keyword>
<reference evidence="8 9" key="1">
    <citation type="submission" date="2020-02" db="EMBL/GenBank/DDBJ databases">
        <title>Draft genome sequence of Haematococcus lacustris strain NIES-144.</title>
        <authorList>
            <person name="Morimoto D."/>
            <person name="Nakagawa S."/>
            <person name="Yoshida T."/>
            <person name="Sawayama S."/>
        </authorList>
    </citation>
    <scope>NUCLEOTIDE SEQUENCE [LARGE SCALE GENOMIC DNA]</scope>
    <source>
        <strain evidence="8 9">NIES-144</strain>
    </source>
</reference>
<comment type="similarity">
    <text evidence="2">Belongs to the WD repeat EDC4 family.</text>
</comment>
<organism evidence="8 9">
    <name type="scientific">Haematococcus lacustris</name>
    <name type="common">Green alga</name>
    <name type="synonym">Haematococcus pluvialis</name>
    <dbReference type="NCBI Taxonomy" id="44745"/>
    <lineage>
        <taxon>Eukaryota</taxon>
        <taxon>Viridiplantae</taxon>
        <taxon>Chlorophyta</taxon>
        <taxon>core chlorophytes</taxon>
        <taxon>Chlorophyceae</taxon>
        <taxon>CS clade</taxon>
        <taxon>Chlamydomonadales</taxon>
        <taxon>Haematococcaceae</taxon>
        <taxon>Haematococcus</taxon>
    </lineage>
</organism>
<dbReference type="InterPro" id="IPR015943">
    <property type="entry name" value="WD40/YVTN_repeat-like_dom_sf"/>
</dbReference>
<accession>A0A6A0A0V3</accession>
<dbReference type="EMBL" id="BLLF01002690">
    <property type="protein sequence ID" value="GFH25004.1"/>
    <property type="molecule type" value="Genomic_DNA"/>
</dbReference>
<gene>
    <name evidence="8" type="ORF">HaLaN_22893</name>
</gene>
<proteinExistence type="inferred from homology"/>
<feature type="chain" id="PRO_5025468175" description="Enhancer of mRNA-decapping protein 4 WD40 repeat region domain-containing protein" evidence="6">
    <location>
        <begin position="23"/>
        <end position="220"/>
    </location>
</feature>
<evidence type="ECO:0000256" key="5">
    <source>
        <dbReference type="ARBA" id="ARBA00022737"/>
    </source>
</evidence>
<protein>
    <recommendedName>
        <fullName evidence="7">Enhancer of mRNA-decapping protein 4 WD40 repeat region domain-containing protein</fullName>
    </recommendedName>
</protein>
<evidence type="ECO:0000256" key="6">
    <source>
        <dbReference type="SAM" id="SignalP"/>
    </source>
</evidence>
<dbReference type="PANTHER" id="PTHR15598:SF5">
    <property type="entry name" value="ENHANCER OF MRNA-DECAPPING PROTEIN 4"/>
    <property type="match status" value="1"/>
</dbReference>
<sequence>MPGPSVPHIAAAAALAASVTLGGSTAPGAKAASGYALNRGSEDTFDVDRIQDEAQQLQVLSTATRVSPTTASSTQHALAQVLPITVIKTDYKLQFLRQISSTATYICYGLKLGHIRALNKANANRALLKGHSTMIVDLQFQSPTSGLLASCDQAGNLFVRRLYDHEAEKVEEEVLVQHSLSGSKSGTYHLAWHPSSEALLAVTEGDRVSLVSVPLTAALA</sequence>
<keyword evidence="9" id="KW-1185">Reference proteome</keyword>
<dbReference type="InterPro" id="IPR032401">
    <property type="entry name" value="EDC4_WD40"/>
</dbReference>